<proteinExistence type="predicted"/>
<feature type="compositionally biased region" description="Basic and acidic residues" evidence="1">
    <location>
        <begin position="1"/>
        <end position="10"/>
    </location>
</feature>
<dbReference type="AlphaFoldDB" id="A0A0G2EN62"/>
<sequence>MSVKRPRDNSDVSQQPRPVPKKNKGFSVGPTNLPDGTYRRKTQKIKNDLIQKAKVKKAYQKIREQELANAPRINYDEAKVQDEQHEAAVSRDAAAEDSHGVELHPDRQAMLEEREAEETALREKREQQKGRKYTGEEKPRRRRQKPSVYSKEAEEAERRRLALQERAKRREERERERQAMARARRPGADGKMRLGRQSKALLSRIQRIVKDDQKN</sequence>
<feature type="compositionally biased region" description="Basic and acidic residues" evidence="1">
    <location>
        <begin position="74"/>
        <end position="139"/>
    </location>
</feature>
<reference evidence="2 3" key="1">
    <citation type="submission" date="2015-05" db="EMBL/GenBank/DDBJ databases">
        <title>Distinctive expansion of gene families associated with plant cell wall degradation and secondary metabolism in the genomes of grapevine trunk pathogens.</title>
        <authorList>
            <person name="Lawrence D.P."/>
            <person name="Travadon R."/>
            <person name="Rolshausen P.E."/>
            <person name="Baumgartner K."/>
        </authorList>
    </citation>
    <scope>NUCLEOTIDE SEQUENCE [LARGE SCALE GENOMIC DNA]</scope>
    <source>
        <strain evidence="2">UCRPC4</strain>
    </source>
</reference>
<dbReference type="PANTHER" id="PTHR41805">
    <property type="entry name" value="EXPRESSED PROTEIN"/>
    <property type="match status" value="1"/>
</dbReference>
<accession>A0A0G2EN62</accession>
<dbReference type="PANTHER" id="PTHR41805:SF1">
    <property type="entry name" value="RRNA-PROCESSING PROTEIN FYV7"/>
    <property type="match status" value="1"/>
</dbReference>
<dbReference type="OrthoDB" id="2135053at2759"/>
<reference evidence="2 3" key="2">
    <citation type="submission" date="2015-05" db="EMBL/GenBank/DDBJ databases">
        <authorList>
            <person name="Morales-Cruz A."/>
            <person name="Amrine K.C."/>
            <person name="Cantu D."/>
        </authorList>
    </citation>
    <scope>NUCLEOTIDE SEQUENCE [LARGE SCALE GENOMIC DNA]</scope>
    <source>
        <strain evidence="2">UCRPC4</strain>
    </source>
</reference>
<dbReference type="EMBL" id="LCWF01000066">
    <property type="protein sequence ID" value="KKY23556.1"/>
    <property type="molecule type" value="Genomic_DNA"/>
</dbReference>
<organism evidence="2 3">
    <name type="scientific">Phaeomoniella chlamydospora</name>
    <name type="common">Phaeoacremonium chlamydosporum</name>
    <dbReference type="NCBI Taxonomy" id="158046"/>
    <lineage>
        <taxon>Eukaryota</taxon>
        <taxon>Fungi</taxon>
        <taxon>Dikarya</taxon>
        <taxon>Ascomycota</taxon>
        <taxon>Pezizomycotina</taxon>
        <taxon>Eurotiomycetes</taxon>
        <taxon>Chaetothyriomycetidae</taxon>
        <taxon>Phaeomoniellales</taxon>
        <taxon>Phaeomoniellaceae</taxon>
        <taxon>Phaeomoniella</taxon>
    </lineage>
</organism>
<evidence type="ECO:0000256" key="1">
    <source>
        <dbReference type="SAM" id="MobiDB-lite"/>
    </source>
</evidence>
<feature type="region of interest" description="Disordered" evidence="1">
    <location>
        <begin position="1"/>
        <end position="44"/>
    </location>
</feature>
<gene>
    <name evidence="2" type="ORF">UCRPC4_g02819</name>
</gene>
<name>A0A0G2EN62_PHACM</name>
<keyword evidence="3" id="KW-1185">Reference proteome</keyword>
<dbReference type="Proteomes" id="UP000053317">
    <property type="component" value="Unassembled WGS sequence"/>
</dbReference>
<evidence type="ECO:0000313" key="2">
    <source>
        <dbReference type="EMBL" id="KKY23556.1"/>
    </source>
</evidence>
<feature type="compositionally biased region" description="Basic and acidic residues" evidence="1">
    <location>
        <begin position="151"/>
        <end position="179"/>
    </location>
</feature>
<protein>
    <recommendedName>
        <fullName evidence="4">rRNA-processing protein FYV7</fullName>
    </recommendedName>
</protein>
<comment type="caution">
    <text evidence="2">The sequence shown here is derived from an EMBL/GenBank/DDBJ whole genome shotgun (WGS) entry which is preliminary data.</text>
</comment>
<evidence type="ECO:0000313" key="3">
    <source>
        <dbReference type="Proteomes" id="UP000053317"/>
    </source>
</evidence>
<feature type="region of interest" description="Disordered" evidence="1">
    <location>
        <begin position="65"/>
        <end position="215"/>
    </location>
</feature>
<evidence type="ECO:0008006" key="4">
    <source>
        <dbReference type="Google" id="ProtNLM"/>
    </source>
</evidence>